<dbReference type="EnsemblMetazoa" id="OVOC4543.1">
    <property type="protein sequence ID" value="OVOC4543.1"/>
    <property type="gene ID" value="WBGene00241352"/>
</dbReference>
<protein>
    <submittedName>
        <fullName evidence="1">Uncharacterized protein</fullName>
    </submittedName>
</protein>
<proteinExistence type="predicted"/>
<name>A0A8R1TT35_ONCVO</name>
<evidence type="ECO:0000313" key="2">
    <source>
        <dbReference type="Proteomes" id="UP000024404"/>
    </source>
</evidence>
<organism evidence="1 2">
    <name type="scientific">Onchocerca volvulus</name>
    <dbReference type="NCBI Taxonomy" id="6282"/>
    <lineage>
        <taxon>Eukaryota</taxon>
        <taxon>Metazoa</taxon>
        <taxon>Ecdysozoa</taxon>
        <taxon>Nematoda</taxon>
        <taxon>Chromadorea</taxon>
        <taxon>Rhabditida</taxon>
        <taxon>Spirurina</taxon>
        <taxon>Spiruromorpha</taxon>
        <taxon>Filarioidea</taxon>
        <taxon>Onchocercidae</taxon>
        <taxon>Onchocerca</taxon>
    </lineage>
</organism>
<dbReference type="Proteomes" id="UP000024404">
    <property type="component" value="Unassembled WGS sequence"/>
</dbReference>
<sequence length="65" mass="7343">MMCSVYESEILFISCLLIDGTRPMAKNYVEQNSISKYYVICSAGSYCGSRAARVRYLIELLTLFG</sequence>
<keyword evidence="2" id="KW-1185">Reference proteome</keyword>
<reference evidence="2" key="1">
    <citation type="submission" date="2013-10" db="EMBL/GenBank/DDBJ databases">
        <title>Genome sequencing of Onchocerca volvulus.</title>
        <authorList>
            <person name="Cotton J."/>
            <person name="Tsai J."/>
            <person name="Stanley E."/>
            <person name="Tracey A."/>
            <person name="Holroyd N."/>
            <person name="Lustigman S."/>
            <person name="Berriman M."/>
        </authorList>
    </citation>
    <scope>NUCLEOTIDE SEQUENCE</scope>
</reference>
<dbReference type="AlphaFoldDB" id="A0A8R1TT35"/>
<accession>A0A8R1TT35</accession>
<reference evidence="1" key="2">
    <citation type="submission" date="2022-06" db="UniProtKB">
        <authorList>
            <consortium name="EnsemblMetazoa"/>
        </authorList>
    </citation>
    <scope>IDENTIFICATION</scope>
</reference>
<evidence type="ECO:0000313" key="1">
    <source>
        <dbReference type="EnsemblMetazoa" id="OVOC4543.1"/>
    </source>
</evidence>
<dbReference type="EMBL" id="CMVM020000140">
    <property type="status" value="NOT_ANNOTATED_CDS"/>
    <property type="molecule type" value="Genomic_DNA"/>
</dbReference>